<dbReference type="Proteomes" id="UP000823821">
    <property type="component" value="Unassembled WGS sequence"/>
</dbReference>
<sequence>MAAVGSLKAGNAHCFLPIAGGAHNMGCRGAGDSAPRCPGKFQKKGRGLAVSVSFPSGTRLLWVTAIPQGRVFVFLRTGMDKDSREALQVAKELTAKFIEARSVSPANFAEFFPAIFRVVHETIRKASASEEDKA</sequence>
<proteinExistence type="predicted"/>
<reference evidence="1" key="2">
    <citation type="submission" date="2021-04" db="EMBL/GenBank/DDBJ databases">
        <authorList>
            <person name="Gilroy R."/>
        </authorList>
    </citation>
    <scope>NUCLEOTIDE SEQUENCE</scope>
    <source>
        <strain evidence="1">5032</strain>
    </source>
</reference>
<gene>
    <name evidence="1" type="ORF">H9784_07640</name>
</gene>
<evidence type="ECO:0000313" key="2">
    <source>
        <dbReference type="Proteomes" id="UP000823821"/>
    </source>
</evidence>
<comment type="caution">
    <text evidence="1">The sequence shown here is derived from an EMBL/GenBank/DDBJ whole genome shotgun (WGS) entry which is preliminary data.</text>
</comment>
<accession>A0A9D2HP80</accession>
<organism evidence="1 2">
    <name type="scientific">Candidatus Desulfovibrio intestinavium</name>
    <dbReference type="NCBI Taxonomy" id="2838534"/>
    <lineage>
        <taxon>Bacteria</taxon>
        <taxon>Pseudomonadati</taxon>
        <taxon>Thermodesulfobacteriota</taxon>
        <taxon>Desulfovibrionia</taxon>
        <taxon>Desulfovibrionales</taxon>
        <taxon>Desulfovibrionaceae</taxon>
        <taxon>Desulfovibrio</taxon>
    </lineage>
</organism>
<protein>
    <submittedName>
        <fullName evidence="1">Uncharacterized protein</fullName>
    </submittedName>
</protein>
<name>A0A9D2HP80_9BACT</name>
<reference evidence="1" key="1">
    <citation type="journal article" date="2021" name="PeerJ">
        <title>Extensive microbial diversity within the chicken gut microbiome revealed by metagenomics and culture.</title>
        <authorList>
            <person name="Gilroy R."/>
            <person name="Ravi A."/>
            <person name="Getino M."/>
            <person name="Pursley I."/>
            <person name="Horton D.L."/>
            <person name="Alikhan N.F."/>
            <person name="Baker D."/>
            <person name="Gharbi K."/>
            <person name="Hall N."/>
            <person name="Watson M."/>
            <person name="Adriaenssens E.M."/>
            <person name="Foster-Nyarko E."/>
            <person name="Jarju S."/>
            <person name="Secka A."/>
            <person name="Antonio M."/>
            <person name="Oren A."/>
            <person name="Chaudhuri R.R."/>
            <person name="La Ragione R."/>
            <person name="Hildebrand F."/>
            <person name="Pallen M.J."/>
        </authorList>
    </citation>
    <scope>NUCLEOTIDE SEQUENCE</scope>
    <source>
        <strain evidence="1">5032</strain>
    </source>
</reference>
<dbReference type="AlphaFoldDB" id="A0A9D2HP80"/>
<evidence type="ECO:0000313" key="1">
    <source>
        <dbReference type="EMBL" id="HJA79419.1"/>
    </source>
</evidence>
<dbReference type="EMBL" id="DWZD01000042">
    <property type="protein sequence ID" value="HJA79419.1"/>
    <property type="molecule type" value="Genomic_DNA"/>
</dbReference>